<dbReference type="PANTHER" id="PTHR43344">
    <property type="entry name" value="PHOSPHOSERINE PHOSPHATASE"/>
    <property type="match status" value="1"/>
</dbReference>
<comment type="catalytic activity">
    <reaction evidence="10">
        <text>O-phospho-D-serine + H2O = D-serine + phosphate</text>
        <dbReference type="Rhea" id="RHEA:24873"/>
        <dbReference type="ChEBI" id="CHEBI:15377"/>
        <dbReference type="ChEBI" id="CHEBI:35247"/>
        <dbReference type="ChEBI" id="CHEBI:43474"/>
        <dbReference type="ChEBI" id="CHEBI:58680"/>
        <dbReference type="EC" id="3.1.3.3"/>
    </reaction>
</comment>
<reference evidence="11 12" key="1">
    <citation type="submission" date="2019-03" db="EMBL/GenBank/DDBJ databases">
        <title>Genomic analyses of the natural microbiome of Caenorhabditis elegans.</title>
        <authorList>
            <person name="Samuel B."/>
        </authorList>
    </citation>
    <scope>NUCLEOTIDE SEQUENCE [LARGE SCALE GENOMIC DNA]</scope>
    <source>
        <strain evidence="11 12">JUb89</strain>
    </source>
</reference>
<dbReference type="EC" id="3.1.3.3" evidence="3"/>
<keyword evidence="8" id="KW-0718">Serine biosynthesis</keyword>
<dbReference type="InterPro" id="IPR050582">
    <property type="entry name" value="HAD-like_SerB"/>
</dbReference>
<keyword evidence="7" id="KW-0460">Magnesium</keyword>
<dbReference type="GO" id="GO:0000287">
    <property type="term" value="F:magnesium ion binding"/>
    <property type="evidence" value="ECO:0007669"/>
    <property type="project" value="TreeGrafter"/>
</dbReference>
<dbReference type="SUPFAM" id="SSF56784">
    <property type="entry name" value="HAD-like"/>
    <property type="match status" value="1"/>
</dbReference>
<evidence type="ECO:0000256" key="9">
    <source>
        <dbReference type="ARBA" id="ARBA00048138"/>
    </source>
</evidence>
<dbReference type="EMBL" id="SLVJ01000018">
    <property type="protein sequence ID" value="TCM64325.1"/>
    <property type="molecule type" value="Genomic_DNA"/>
</dbReference>
<keyword evidence="12" id="KW-1185">Reference proteome</keyword>
<accession>A0A4R1XQS7</accession>
<evidence type="ECO:0000256" key="10">
    <source>
        <dbReference type="ARBA" id="ARBA00048523"/>
    </source>
</evidence>
<comment type="catalytic activity">
    <reaction evidence="9">
        <text>O-phospho-L-serine + H2O = L-serine + phosphate</text>
        <dbReference type="Rhea" id="RHEA:21208"/>
        <dbReference type="ChEBI" id="CHEBI:15377"/>
        <dbReference type="ChEBI" id="CHEBI:33384"/>
        <dbReference type="ChEBI" id="CHEBI:43474"/>
        <dbReference type="ChEBI" id="CHEBI:57524"/>
        <dbReference type="EC" id="3.1.3.3"/>
    </reaction>
</comment>
<keyword evidence="4" id="KW-0028">Amino-acid biosynthesis</keyword>
<dbReference type="Gene3D" id="1.20.1440.320">
    <property type="match status" value="1"/>
</dbReference>
<protein>
    <recommendedName>
        <fullName evidence="3">phosphoserine phosphatase</fullName>
        <ecNumber evidence="3">3.1.3.3</ecNumber>
    </recommendedName>
</protein>
<evidence type="ECO:0000313" key="12">
    <source>
        <dbReference type="Proteomes" id="UP000294963"/>
    </source>
</evidence>
<evidence type="ECO:0000256" key="4">
    <source>
        <dbReference type="ARBA" id="ARBA00022605"/>
    </source>
</evidence>
<dbReference type="InterPro" id="IPR023214">
    <property type="entry name" value="HAD_sf"/>
</dbReference>
<dbReference type="AlphaFoldDB" id="A0A4R1XQS7"/>
<dbReference type="GO" id="GO:0005737">
    <property type="term" value="C:cytoplasm"/>
    <property type="evidence" value="ECO:0007669"/>
    <property type="project" value="TreeGrafter"/>
</dbReference>
<evidence type="ECO:0000256" key="3">
    <source>
        <dbReference type="ARBA" id="ARBA00012640"/>
    </source>
</evidence>
<dbReference type="InterPro" id="IPR036412">
    <property type="entry name" value="HAD-like_sf"/>
</dbReference>
<organism evidence="11 12">
    <name type="scientific">Acinetobacter calcoaceticus</name>
    <dbReference type="NCBI Taxonomy" id="471"/>
    <lineage>
        <taxon>Bacteria</taxon>
        <taxon>Pseudomonadati</taxon>
        <taxon>Pseudomonadota</taxon>
        <taxon>Gammaproteobacteria</taxon>
        <taxon>Moraxellales</taxon>
        <taxon>Moraxellaceae</taxon>
        <taxon>Acinetobacter</taxon>
        <taxon>Acinetobacter calcoaceticus/baumannii complex</taxon>
    </lineage>
</organism>
<evidence type="ECO:0000256" key="5">
    <source>
        <dbReference type="ARBA" id="ARBA00022723"/>
    </source>
</evidence>
<keyword evidence="6 11" id="KW-0378">Hydrolase</keyword>
<evidence type="ECO:0000256" key="7">
    <source>
        <dbReference type="ARBA" id="ARBA00022842"/>
    </source>
</evidence>
<evidence type="ECO:0000256" key="2">
    <source>
        <dbReference type="ARBA" id="ARBA00005135"/>
    </source>
</evidence>
<dbReference type="Gene3D" id="3.40.50.1000">
    <property type="entry name" value="HAD superfamily/HAD-like"/>
    <property type="match status" value="1"/>
</dbReference>
<gene>
    <name evidence="11" type="ORF">EC844_1181</name>
</gene>
<comment type="cofactor">
    <cofactor evidence="1">
        <name>Mg(2+)</name>
        <dbReference type="ChEBI" id="CHEBI:18420"/>
    </cofactor>
</comment>
<proteinExistence type="predicted"/>
<keyword evidence="5" id="KW-0479">Metal-binding</keyword>
<evidence type="ECO:0000313" key="11">
    <source>
        <dbReference type="EMBL" id="TCM64325.1"/>
    </source>
</evidence>
<dbReference type="OrthoDB" id="1633110at2"/>
<dbReference type="PANTHER" id="PTHR43344:SF2">
    <property type="entry name" value="PHOSPHOSERINE PHOSPHATASE"/>
    <property type="match status" value="1"/>
</dbReference>
<evidence type="ECO:0000256" key="1">
    <source>
        <dbReference type="ARBA" id="ARBA00001946"/>
    </source>
</evidence>
<dbReference type="GO" id="GO:0036424">
    <property type="term" value="F:L-phosphoserine phosphatase activity"/>
    <property type="evidence" value="ECO:0007669"/>
    <property type="project" value="TreeGrafter"/>
</dbReference>
<comment type="caution">
    <text evidence="11">The sequence shown here is derived from an EMBL/GenBank/DDBJ whole genome shotgun (WGS) entry which is preliminary data.</text>
</comment>
<comment type="pathway">
    <text evidence="2">Amino-acid biosynthesis; L-serine biosynthesis; L-serine from 3-phospho-D-glycerate: step 3/3.</text>
</comment>
<sequence>MTLKSRLKYLISIILISLFIITSGCAYNDQPTLPHTATTQMGSSQVILEKANWDSFNHAELSQLIAQHGNQNSKYNPDHPPYVVFDFDNTSIFLDIEEAVFIYQLENLLFKVDPKSLNSIIRTGISSDNFSSSSNNLSGQAVNINKIAPDIIQSYQWLYLNYQGLKGTQSLEQVKLNPHYHNFRTKMRYLYEAIGESFEQETAYAWVTYLFAGFENQEVRDITHQSYLKQINSPIEQITWTSPTTLAGRSGLVKVTWNNGLRAFAEMQNLYQVLKNNGFDVYICSASFSEVVKEMATNPFMGFNIPEQHVFAFELERDPQHKIKPRLKNDYIQTLGKGKTQTIEKILVSHYGYGPLLVAGDSRGDVNMMQDFKDMQKVLIINRLSKSDQDIIKLSKIAAQQHNAQSEHKTNTKYLLQGRDANTGKFIASIESMTLGSHVKKVFSTP</sequence>
<name>A0A4R1XQS7_ACICA</name>
<dbReference type="Proteomes" id="UP000294963">
    <property type="component" value="Unassembled WGS sequence"/>
</dbReference>
<dbReference type="PROSITE" id="PS51257">
    <property type="entry name" value="PROKAR_LIPOPROTEIN"/>
    <property type="match status" value="1"/>
</dbReference>
<evidence type="ECO:0000256" key="6">
    <source>
        <dbReference type="ARBA" id="ARBA00022801"/>
    </source>
</evidence>
<evidence type="ECO:0000256" key="8">
    <source>
        <dbReference type="ARBA" id="ARBA00023299"/>
    </source>
</evidence>
<dbReference type="GO" id="GO:0006564">
    <property type="term" value="P:L-serine biosynthetic process"/>
    <property type="evidence" value="ECO:0007669"/>
    <property type="project" value="UniProtKB-KW"/>
</dbReference>